<dbReference type="RefSeq" id="WP_089816246.1">
    <property type="nucleotide sequence ID" value="NZ_FOZK01000002.1"/>
</dbReference>
<sequence>MSEDVALGELLDLLSDDYARAILAVTSVRPMSAKQIAEECDMSQPTVYRRAQRLTEFDLLEEQTHVRTGGNDYNVYAATLSEFSMQLAEGSFEATVESSPPPAFPGDTEDDTADRFTKMWEHL</sequence>
<protein>
    <submittedName>
        <fullName evidence="1">Helix-turn-helix domain-containing protein</fullName>
    </submittedName>
</protein>
<evidence type="ECO:0000313" key="2">
    <source>
        <dbReference type="Proteomes" id="UP000199062"/>
    </source>
</evidence>
<organism evidence="1 2">
    <name type="scientific">Halomicrobium zhouii</name>
    <dbReference type="NCBI Taxonomy" id="767519"/>
    <lineage>
        <taxon>Archaea</taxon>
        <taxon>Methanobacteriati</taxon>
        <taxon>Methanobacteriota</taxon>
        <taxon>Stenosarchaea group</taxon>
        <taxon>Halobacteria</taxon>
        <taxon>Halobacteriales</taxon>
        <taxon>Haloarculaceae</taxon>
        <taxon>Halomicrobium</taxon>
    </lineage>
</organism>
<name>A0A1I6L3D8_9EURY</name>
<dbReference type="AlphaFoldDB" id="A0A1I6L3D8"/>
<evidence type="ECO:0000313" key="1">
    <source>
        <dbReference type="EMBL" id="SFR97947.1"/>
    </source>
</evidence>
<dbReference type="InterPro" id="IPR036390">
    <property type="entry name" value="WH_DNA-bd_sf"/>
</dbReference>
<dbReference type="Proteomes" id="UP000199062">
    <property type="component" value="Unassembled WGS sequence"/>
</dbReference>
<gene>
    <name evidence="1" type="ORF">SAMN05216559_1945</name>
</gene>
<dbReference type="Pfam" id="PF12840">
    <property type="entry name" value="HTH_20"/>
    <property type="match status" value="1"/>
</dbReference>
<dbReference type="CDD" id="cd00090">
    <property type="entry name" value="HTH_ARSR"/>
    <property type="match status" value="1"/>
</dbReference>
<dbReference type="InterPro" id="IPR011991">
    <property type="entry name" value="ArsR-like_HTH"/>
</dbReference>
<keyword evidence="2" id="KW-1185">Reference proteome</keyword>
<dbReference type="Gene3D" id="1.10.10.10">
    <property type="entry name" value="Winged helix-like DNA-binding domain superfamily/Winged helix DNA-binding domain"/>
    <property type="match status" value="1"/>
</dbReference>
<proteinExistence type="predicted"/>
<dbReference type="STRING" id="767519.SAMN05216559_1945"/>
<accession>A0A1I6L3D8</accession>
<dbReference type="InterPro" id="IPR036388">
    <property type="entry name" value="WH-like_DNA-bd_sf"/>
</dbReference>
<reference evidence="1 2" key="1">
    <citation type="submission" date="2016-10" db="EMBL/GenBank/DDBJ databases">
        <authorList>
            <person name="de Groot N.N."/>
        </authorList>
    </citation>
    <scope>NUCLEOTIDE SEQUENCE [LARGE SCALE GENOMIC DNA]</scope>
    <source>
        <strain evidence="1 2">CGMCC 1.10457</strain>
    </source>
</reference>
<dbReference type="SUPFAM" id="SSF46785">
    <property type="entry name" value="Winged helix' DNA-binding domain"/>
    <property type="match status" value="1"/>
</dbReference>
<dbReference type="EMBL" id="FOZK01000002">
    <property type="protein sequence ID" value="SFR97947.1"/>
    <property type="molecule type" value="Genomic_DNA"/>
</dbReference>